<dbReference type="Proteomes" id="UP001139179">
    <property type="component" value="Unassembled WGS sequence"/>
</dbReference>
<feature type="domain" description="HTH lacI-type" evidence="5">
    <location>
        <begin position="9"/>
        <end position="63"/>
    </location>
</feature>
<dbReference type="RefSeq" id="WP_251222460.1">
    <property type="nucleotide sequence ID" value="NZ_JAMBOL010000003.1"/>
</dbReference>
<keyword evidence="3 6" id="KW-0238">DNA-binding</keyword>
<protein>
    <submittedName>
        <fullName evidence="6">LacI family DNA-binding transcriptional regulator</fullName>
    </submittedName>
</protein>
<dbReference type="InterPro" id="IPR000843">
    <property type="entry name" value="HTH_LacI"/>
</dbReference>
<dbReference type="CDD" id="cd06289">
    <property type="entry name" value="PBP1_MalI-like"/>
    <property type="match status" value="1"/>
</dbReference>
<dbReference type="Gene3D" id="1.10.260.40">
    <property type="entry name" value="lambda repressor-like DNA-binding domains"/>
    <property type="match status" value="1"/>
</dbReference>
<dbReference type="PROSITE" id="PS50932">
    <property type="entry name" value="HTH_LACI_2"/>
    <property type="match status" value="1"/>
</dbReference>
<dbReference type="PROSITE" id="PS00356">
    <property type="entry name" value="HTH_LACI_1"/>
    <property type="match status" value="1"/>
</dbReference>
<keyword evidence="7" id="KW-1185">Reference proteome</keyword>
<dbReference type="GO" id="GO:0003700">
    <property type="term" value="F:DNA-binding transcription factor activity"/>
    <property type="evidence" value="ECO:0007669"/>
    <property type="project" value="TreeGrafter"/>
</dbReference>
<organism evidence="6 7">
    <name type="scientific">Halalkalibacter oceani</name>
    <dbReference type="NCBI Taxonomy" id="1653776"/>
    <lineage>
        <taxon>Bacteria</taxon>
        <taxon>Bacillati</taxon>
        <taxon>Bacillota</taxon>
        <taxon>Bacilli</taxon>
        <taxon>Bacillales</taxon>
        <taxon>Bacillaceae</taxon>
        <taxon>Halalkalibacter</taxon>
    </lineage>
</organism>
<keyword evidence="2" id="KW-0805">Transcription regulation</keyword>
<dbReference type="InterPro" id="IPR028082">
    <property type="entry name" value="Peripla_BP_I"/>
</dbReference>
<evidence type="ECO:0000313" key="6">
    <source>
        <dbReference type="EMBL" id="MCM3713656.1"/>
    </source>
</evidence>
<dbReference type="EMBL" id="JAMBOL010000003">
    <property type="protein sequence ID" value="MCM3713656.1"/>
    <property type="molecule type" value="Genomic_DNA"/>
</dbReference>
<evidence type="ECO:0000256" key="4">
    <source>
        <dbReference type="ARBA" id="ARBA00023163"/>
    </source>
</evidence>
<dbReference type="SMART" id="SM00354">
    <property type="entry name" value="HTH_LACI"/>
    <property type="match status" value="1"/>
</dbReference>
<dbReference type="PANTHER" id="PTHR30146:SF148">
    <property type="entry name" value="HTH-TYPE TRANSCRIPTIONAL REPRESSOR PURR-RELATED"/>
    <property type="match status" value="1"/>
</dbReference>
<dbReference type="Gene3D" id="3.40.50.2300">
    <property type="match status" value="2"/>
</dbReference>
<sequence length="341" mass="37249">MNSKKKRRVTLQDVAKAAGVSRATASLIVRGSPKISAATREKVLGKMNELGYVYDRVAANLRSKQSTTVGLLITEIANPFFSELLDGITAELEKEGYTIILGTTSDSYDKQERLLATMLENRVAGILWTPVSASTAETTKQLIHSQLPVVQVGREITGSTFDYVGIDNRAGAELVISYLVKEGHRRIAYLGGPSAASPWRERISSYKQALLQAGLDVDPSLIVESVATREGGRMAMAEILTRESRPTAAFCFNDIVAIGAMQELKGRGLTPGVDMAIVGFDNVEEASIFTPRLTTVSSFPRMIGTEAAKLLHQRIDDFARPAERIILEPELHIRESSQVRL</sequence>
<dbReference type="InterPro" id="IPR010982">
    <property type="entry name" value="Lambda_DNA-bd_dom_sf"/>
</dbReference>
<evidence type="ECO:0000256" key="1">
    <source>
        <dbReference type="ARBA" id="ARBA00022491"/>
    </source>
</evidence>
<comment type="caution">
    <text evidence="6">The sequence shown here is derived from an EMBL/GenBank/DDBJ whole genome shotgun (WGS) entry which is preliminary data.</text>
</comment>
<keyword evidence="4" id="KW-0804">Transcription</keyword>
<evidence type="ECO:0000256" key="2">
    <source>
        <dbReference type="ARBA" id="ARBA00023015"/>
    </source>
</evidence>
<keyword evidence="1" id="KW-0678">Repressor</keyword>
<dbReference type="SUPFAM" id="SSF53822">
    <property type="entry name" value="Periplasmic binding protein-like I"/>
    <property type="match status" value="1"/>
</dbReference>
<evidence type="ECO:0000256" key="3">
    <source>
        <dbReference type="ARBA" id="ARBA00023125"/>
    </source>
</evidence>
<name>A0A9X2DNB8_9BACI</name>
<dbReference type="PANTHER" id="PTHR30146">
    <property type="entry name" value="LACI-RELATED TRANSCRIPTIONAL REPRESSOR"/>
    <property type="match status" value="1"/>
</dbReference>
<evidence type="ECO:0000259" key="5">
    <source>
        <dbReference type="PROSITE" id="PS50932"/>
    </source>
</evidence>
<dbReference type="Pfam" id="PF13377">
    <property type="entry name" value="Peripla_BP_3"/>
    <property type="match status" value="1"/>
</dbReference>
<dbReference type="GO" id="GO:0000976">
    <property type="term" value="F:transcription cis-regulatory region binding"/>
    <property type="evidence" value="ECO:0007669"/>
    <property type="project" value="TreeGrafter"/>
</dbReference>
<proteinExistence type="predicted"/>
<dbReference type="AlphaFoldDB" id="A0A9X2DNB8"/>
<evidence type="ECO:0000313" key="7">
    <source>
        <dbReference type="Proteomes" id="UP001139179"/>
    </source>
</evidence>
<dbReference type="InterPro" id="IPR046335">
    <property type="entry name" value="LacI/GalR-like_sensor"/>
</dbReference>
<reference evidence="6" key="1">
    <citation type="submission" date="2022-05" db="EMBL/GenBank/DDBJ databases">
        <title>Comparative Genomics of Spacecraft Associated Microbes.</title>
        <authorList>
            <person name="Tran M.T."/>
            <person name="Wright A."/>
            <person name="Seuylemezian A."/>
            <person name="Eisen J."/>
            <person name="Coil D."/>
        </authorList>
    </citation>
    <scope>NUCLEOTIDE SEQUENCE</scope>
    <source>
        <strain evidence="6">214.1.1</strain>
    </source>
</reference>
<gene>
    <name evidence="6" type="ORF">M3202_06130</name>
</gene>
<dbReference type="SUPFAM" id="SSF47413">
    <property type="entry name" value="lambda repressor-like DNA-binding domains"/>
    <property type="match status" value="1"/>
</dbReference>
<dbReference type="CDD" id="cd01392">
    <property type="entry name" value="HTH_LacI"/>
    <property type="match status" value="1"/>
</dbReference>
<accession>A0A9X2DNB8</accession>
<dbReference type="Pfam" id="PF00356">
    <property type="entry name" value="LacI"/>
    <property type="match status" value="1"/>
</dbReference>